<evidence type="ECO:0000313" key="2">
    <source>
        <dbReference type="EMBL" id="MCF4119618.1"/>
    </source>
</evidence>
<evidence type="ECO:0000259" key="1">
    <source>
        <dbReference type="PROSITE" id="PS50995"/>
    </source>
</evidence>
<dbReference type="GO" id="GO:0003700">
    <property type="term" value="F:DNA-binding transcription factor activity"/>
    <property type="evidence" value="ECO:0007669"/>
    <property type="project" value="InterPro"/>
</dbReference>
<dbReference type="SMART" id="SM00347">
    <property type="entry name" value="HTH_MARR"/>
    <property type="match status" value="1"/>
</dbReference>
<name>A0AA41QAC2_9MICO</name>
<dbReference type="EMBL" id="JAKGSG010000005">
    <property type="protein sequence ID" value="MCF4119618.1"/>
    <property type="molecule type" value="Genomic_DNA"/>
</dbReference>
<dbReference type="AlphaFoldDB" id="A0AA41QAC2"/>
<dbReference type="GO" id="GO:0006950">
    <property type="term" value="P:response to stress"/>
    <property type="evidence" value="ECO:0007669"/>
    <property type="project" value="TreeGrafter"/>
</dbReference>
<gene>
    <name evidence="2" type="ORF">L1785_01325</name>
</gene>
<dbReference type="PANTHER" id="PTHR33164">
    <property type="entry name" value="TRANSCRIPTIONAL REGULATOR, MARR FAMILY"/>
    <property type="match status" value="1"/>
</dbReference>
<dbReference type="SUPFAM" id="SSF46785">
    <property type="entry name" value="Winged helix' DNA-binding domain"/>
    <property type="match status" value="1"/>
</dbReference>
<protein>
    <submittedName>
        <fullName evidence="2">MarR family transcriptional regulator</fullName>
    </submittedName>
</protein>
<feature type="domain" description="HTH marR-type" evidence="1">
    <location>
        <begin position="32"/>
        <end position="166"/>
    </location>
</feature>
<keyword evidence="3" id="KW-1185">Reference proteome</keyword>
<dbReference type="InterPro" id="IPR036388">
    <property type="entry name" value="WH-like_DNA-bd_sf"/>
</dbReference>
<sequence length="181" mass="19634">MLEADKISVDDAAPVPVAAPSLDDALAASEPYVALEREVRMIIRRAQSSATLTARRVHPDLEASAYPLLAYIAQHPGTRGSDLAVAFGVGRATVSRQLSRLVALGLVQRDVDPEDSRGQRITLTDDGAQRFERARAARITMFRGALADWDPDDVSQLATLLHRYLADLTAWQTVHAGRPPG</sequence>
<dbReference type="Proteomes" id="UP001165405">
    <property type="component" value="Unassembled WGS sequence"/>
</dbReference>
<organism evidence="2 3">
    <name type="scientific">Antribacter soli</name>
    <dbReference type="NCBI Taxonomy" id="2910976"/>
    <lineage>
        <taxon>Bacteria</taxon>
        <taxon>Bacillati</taxon>
        <taxon>Actinomycetota</taxon>
        <taxon>Actinomycetes</taxon>
        <taxon>Micrococcales</taxon>
        <taxon>Promicromonosporaceae</taxon>
        <taxon>Antribacter</taxon>
    </lineage>
</organism>
<dbReference type="Pfam" id="PF12802">
    <property type="entry name" value="MarR_2"/>
    <property type="match status" value="1"/>
</dbReference>
<comment type="caution">
    <text evidence="2">The sequence shown here is derived from an EMBL/GenBank/DDBJ whole genome shotgun (WGS) entry which is preliminary data.</text>
</comment>
<dbReference type="RefSeq" id="WP_236087303.1">
    <property type="nucleotide sequence ID" value="NZ_JAKGSG010000005.1"/>
</dbReference>
<proteinExistence type="predicted"/>
<dbReference type="InterPro" id="IPR000835">
    <property type="entry name" value="HTH_MarR-typ"/>
</dbReference>
<evidence type="ECO:0000313" key="3">
    <source>
        <dbReference type="Proteomes" id="UP001165405"/>
    </source>
</evidence>
<reference evidence="2" key="1">
    <citation type="submission" date="2022-01" db="EMBL/GenBank/DDBJ databases">
        <title>Antribacter sp. nov., isolated from Guizhou of China.</title>
        <authorList>
            <person name="Chengliang C."/>
            <person name="Ya Z."/>
        </authorList>
    </citation>
    <scope>NUCLEOTIDE SEQUENCE</scope>
    <source>
        <strain evidence="2">KLBMP 9083</strain>
    </source>
</reference>
<accession>A0AA41QAC2</accession>
<dbReference type="InterPro" id="IPR036390">
    <property type="entry name" value="WH_DNA-bd_sf"/>
</dbReference>
<dbReference type="PROSITE" id="PS50995">
    <property type="entry name" value="HTH_MARR_2"/>
    <property type="match status" value="1"/>
</dbReference>
<dbReference type="PANTHER" id="PTHR33164:SF57">
    <property type="entry name" value="MARR-FAMILY TRANSCRIPTIONAL REGULATOR"/>
    <property type="match status" value="1"/>
</dbReference>
<dbReference type="Gene3D" id="1.10.10.10">
    <property type="entry name" value="Winged helix-like DNA-binding domain superfamily/Winged helix DNA-binding domain"/>
    <property type="match status" value="1"/>
</dbReference>
<dbReference type="InterPro" id="IPR039422">
    <property type="entry name" value="MarR/SlyA-like"/>
</dbReference>